<dbReference type="CTD" id="36246"/>
<dbReference type="AlphaFoldDB" id="A0A6J3KNT1"/>
<feature type="region of interest" description="Disordered" evidence="1">
    <location>
        <begin position="92"/>
        <end position="123"/>
    </location>
</feature>
<evidence type="ECO:0000313" key="2">
    <source>
        <dbReference type="Proteomes" id="UP000504631"/>
    </source>
</evidence>
<dbReference type="GeneID" id="117236182"/>
<dbReference type="Gene3D" id="3.30.40.10">
    <property type="entry name" value="Zinc/RING finger domain, C3HC4 (zinc finger)"/>
    <property type="match status" value="1"/>
</dbReference>
<organism evidence="2 3">
    <name type="scientific">Bombus vosnesenskii</name>
    <dbReference type="NCBI Taxonomy" id="207650"/>
    <lineage>
        <taxon>Eukaryota</taxon>
        <taxon>Metazoa</taxon>
        <taxon>Ecdysozoa</taxon>
        <taxon>Arthropoda</taxon>
        <taxon>Hexapoda</taxon>
        <taxon>Insecta</taxon>
        <taxon>Pterygota</taxon>
        <taxon>Neoptera</taxon>
        <taxon>Endopterygota</taxon>
        <taxon>Hymenoptera</taxon>
        <taxon>Apocrita</taxon>
        <taxon>Aculeata</taxon>
        <taxon>Apoidea</taxon>
        <taxon>Anthophila</taxon>
        <taxon>Apidae</taxon>
        <taxon>Bombus</taxon>
        <taxon>Pyrobombus</taxon>
    </lineage>
</organism>
<proteinExistence type="predicted"/>
<accession>A0A6J3KNT1</accession>
<feature type="compositionally biased region" description="Basic and acidic residues" evidence="1">
    <location>
        <begin position="92"/>
        <end position="112"/>
    </location>
</feature>
<reference evidence="3" key="1">
    <citation type="submission" date="2025-08" db="UniProtKB">
        <authorList>
            <consortium name="RefSeq"/>
        </authorList>
    </citation>
    <scope>IDENTIFICATION</scope>
    <source>
        <tissue evidence="3">Muscle</tissue>
    </source>
</reference>
<dbReference type="SUPFAM" id="SSF57850">
    <property type="entry name" value="RING/U-box"/>
    <property type="match status" value="1"/>
</dbReference>
<dbReference type="InterPro" id="IPR013083">
    <property type="entry name" value="Znf_RING/FYVE/PHD"/>
</dbReference>
<name>A0A6J3KNT1_9HYME</name>
<dbReference type="KEGG" id="bvk:117236182"/>
<gene>
    <name evidence="3" type="primary">LOC117236182</name>
</gene>
<keyword evidence="2" id="KW-1185">Reference proteome</keyword>
<evidence type="ECO:0000256" key="1">
    <source>
        <dbReference type="SAM" id="MobiDB-lite"/>
    </source>
</evidence>
<dbReference type="RefSeq" id="XP_033354797.1">
    <property type="nucleotide sequence ID" value="XM_033498906.1"/>
</dbReference>
<protein>
    <submittedName>
        <fullName evidence="3">Uncharacterized protein LOC117236182 isoform X1</fullName>
    </submittedName>
</protein>
<evidence type="ECO:0000313" key="3">
    <source>
        <dbReference type="RefSeq" id="XP_033354797.1"/>
    </source>
</evidence>
<dbReference type="Proteomes" id="UP000504631">
    <property type="component" value="Unplaced"/>
</dbReference>
<sequence length="144" mass="17261">MAETEQDLGDRADNDNLKPDKLFILKKWNAVAMWSWDVECDTCAICRVQVMATFRFFSYPYSTIKFVPTSKYISRICGITYGVTLHKMQDDRIDRDGDKKSREKGRTMERIKQERRRKGKRREEKQRVFCQTLYFNNLEMYMSI</sequence>